<gene>
    <name evidence="1" type="ORF">HGRIS_003261</name>
</gene>
<protein>
    <submittedName>
        <fullName evidence="1">Uncharacterized protein</fullName>
    </submittedName>
</protein>
<evidence type="ECO:0000313" key="1">
    <source>
        <dbReference type="EMBL" id="KAL0957169.1"/>
    </source>
</evidence>
<reference evidence="2" key="1">
    <citation type="submission" date="2024-06" db="EMBL/GenBank/DDBJ databases">
        <title>Multi-omics analyses provide insights into the biosynthesis of the anticancer antibiotic pleurotin in Hohenbuehelia grisea.</title>
        <authorList>
            <person name="Weaver J.A."/>
            <person name="Alberti F."/>
        </authorList>
    </citation>
    <scope>NUCLEOTIDE SEQUENCE [LARGE SCALE GENOMIC DNA]</scope>
    <source>
        <strain evidence="2">T-177</strain>
    </source>
</reference>
<comment type="caution">
    <text evidence="1">The sequence shown here is derived from an EMBL/GenBank/DDBJ whole genome shotgun (WGS) entry which is preliminary data.</text>
</comment>
<accession>A0ABR3JMW9</accession>
<name>A0ABR3JMW9_9AGAR</name>
<proteinExistence type="predicted"/>
<dbReference type="Proteomes" id="UP001556367">
    <property type="component" value="Unassembled WGS sequence"/>
</dbReference>
<evidence type="ECO:0000313" key="2">
    <source>
        <dbReference type="Proteomes" id="UP001556367"/>
    </source>
</evidence>
<sequence length="214" mass="24089">MYSSVGVLAITSDHQLDAVLTYHAGDKSLAYCVRTLDLHLSFQSSVPALCCRLRRLLKQTTQIEELILDIPDISALDAQRLLRYLYFSNLEVFWTNFPHDALFDFLVVHPRIIDLSLGFCSLHACPLETIAASELSGIRGPMSCIPRLIRGAPVRSATFLDIGHPDGPHDILGISVALRSSTAFITRVHLEFRLFSLHRDLLRRVFEGPLIYYP</sequence>
<keyword evidence="2" id="KW-1185">Reference proteome</keyword>
<organism evidence="1 2">
    <name type="scientific">Hohenbuehelia grisea</name>
    <dbReference type="NCBI Taxonomy" id="104357"/>
    <lineage>
        <taxon>Eukaryota</taxon>
        <taxon>Fungi</taxon>
        <taxon>Dikarya</taxon>
        <taxon>Basidiomycota</taxon>
        <taxon>Agaricomycotina</taxon>
        <taxon>Agaricomycetes</taxon>
        <taxon>Agaricomycetidae</taxon>
        <taxon>Agaricales</taxon>
        <taxon>Pleurotineae</taxon>
        <taxon>Pleurotaceae</taxon>
        <taxon>Hohenbuehelia</taxon>
    </lineage>
</organism>
<dbReference type="EMBL" id="JASNQZ010000006">
    <property type="protein sequence ID" value="KAL0957169.1"/>
    <property type="molecule type" value="Genomic_DNA"/>
</dbReference>